<dbReference type="SMART" id="SM00710">
    <property type="entry name" value="PbH1"/>
    <property type="match status" value="6"/>
</dbReference>
<dbReference type="Proteomes" id="UP001142057">
    <property type="component" value="Unassembled WGS sequence"/>
</dbReference>
<comment type="caution">
    <text evidence="2">The sequence shown here is derived from an EMBL/GenBank/DDBJ whole genome shotgun (WGS) entry which is preliminary data.</text>
</comment>
<proteinExistence type="predicted"/>
<dbReference type="Gene3D" id="2.160.20.10">
    <property type="entry name" value="Single-stranded right-handed beta-helix, Pectin lyase-like"/>
    <property type="match status" value="1"/>
</dbReference>
<sequence length="721" mass="80804">MIYTEDFFALGSPFPNDNVVQLVDSYTKENVNFQKTTTWHDGSPMASNLADGIIYRKKGADFYVDIDWLCNRTVYVKRFGALGDGVTNDAPAIRRMIDFLPEKDFIVVFENAKYLQGDGTYLPYDIEDGIYHNVDNDTEIGTPIFYSFKNKSDFTIYGNGALIMAHPDNAPIANTRGFEFLGCQNFKVINLNYDGSKDTRKPNGGDPSGYNNQSGFKISSSKKYEFVDCRSDNTCMDGFTITSDELFNNPPVNDWNEDGILRNCHSDNSYRQGCSVVNSKRFKIVGGSYTNTGKTYGTSPKDGIDIEEGTMSNFGRGSSDTVVEGVLFENNLGDGLALHYGTHDATVTKCVFKNNSFTVAPDPLALTCNNTIYNNNLYDSIVRLSGGGDHFFGNKIYLSSTFDFNLLIDCEYAHYKNNKCRETLVYDNYISRDAGTTPIANGVKGSVIIGNHKDGVKVYNNTFQNLASKDNFFFIFGDQDRQLEFYDNTFRNTDEFVINAPVDPSLIYTNIEAFFKKAYNNKIEIEGIPPMVSVAERAKGDKLVKSFTVERIPSGKYIDVTFDALTSNFDARDLFVQVTTRGYWYDADSTNLKKEIMSVSDVKPISYTGTLDDFKKLPVSTGIYTKNNKSTITFKQSEADAVNNPNYWNLDIVIEVLGKYTDDFPVNISAYYDTNTQPLIINLPIAKSENQSDSTAIDVTSLRNDFNSLLLKLKDSGVMKQ</sequence>
<keyword evidence="3" id="KW-1185">Reference proteome</keyword>
<reference evidence="2" key="1">
    <citation type="submission" date="2022-08" db="EMBL/GenBank/DDBJ databases">
        <title>Chryseobacterium antibioticum,isolated from the rhizosphere soil of Pyrola in Tibet.</title>
        <authorList>
            <person name="Kan Y."/>
        </authorList>
    </citation>
    <scope>NUCLEOTIDE SEQUENCE</scope>
    <source>
        <strain evidence="2">Pc2-12</strain>
    </source>
</reference>
<evidence type="ECO:0000313" key="3">
    <source>
        <dbReference type="Proteomes" id="UP001142057"/>
    </source>
</evidence>
<dbReference type="EMBL" id="JANZQH010000002">
    <property type="protein sequence ID" value="MCT2407043.1"/>
    <property type="molecule type" value="Genomic_DNA"/>
</dbReference>
<dbReference type="InterPro" id="IPR012334">
    <property type="entry name" value="Pectin_lyas_fold"/>
</dbReference>
<accession>A0ABT2IEI7</accession>
<feature type="region of interest" description="Disordered" evidence="1">
    <location>
        <begin position="197"/>
        <end position="216"/>
    </location>
</feature>
<dbReference type="SUPFAM" id="SSF51126">
    <property type="entry name" value="Pectin lyase-like"/>
    <property type="match status" value="1"/>
</dbReference>
<dbReference type="InterPro" id="IPR006626">
    <property type="entry name" value="PbH1"/>
</dbReference>
<evidence type="ECO:0000256" key="1">
    <source>
        <dbReference type="SAM" id="MobiDB-lite"/>
    </source>
</evidence>
<organism evidence="2 3">
    <name type="scientific">Chryseobacterium pyrolae</name>
    <dbReference type="NCBI Taxonomy" id="2987481"/>
    <lineage>
        <taxon>Bacteria</taxon>
        <taxon>Pseudomonadati</taxon>
        <taxon>Bacteroidota</taxon>
        <taxon>Flavobacteriia</taxon>
        <taxon>Flavobacteriales</taxon>
        <taxon>Weeksellaceae</taxon>
        <taxon>Chryseobacterium group</taxon>
        <taxon>Chryseobacterium</taxon>
    </lineage>
</organism>
<gene>
    <name evidence="2" type="ORF">NZD88_05675</name>
</gene>
<protein>
    <submittedName>
        <fullName evidence="2">Right-handed parallel beta-helix repeat-containing protein</fullName>
    </submittedName>
</protein>
<dbReference type="Gene3D" id="6.10.140.1630">
    <property type="match status" value="1"/>
</dbReference>
<name>A0ABT2IEI7_9FLAO</name>
<evidence type="ECO:0000313" key="2">
    <source>
        <dbReference type="EMBL" id="MCT2407043.1"/>
    </source>
</evidence>
<dbReference type="InterPro" id="IPR011050">
    <property type="entry name" value="Pectin_lyase_fold/virulence"/>
</dbReference>
<dbReference type="RefSeq" id="WP_259828118.1">
    <property type="nucleotide sequence ID" value="NZ_JANZQH010000002.1"/>
</dbReference>